<dbReference type="SMART" id="SM00235">
    <property type="entry name" value="ZnMc"/>
    <property type="match status" value="1"/>
</dbReference>
<dbReference type="InterPro" id="IPR024079">
    <property type="entry name" value="MetalloPept_cat_dom_sf"/>
</dbReference>
<dbReference type="GO" id="GO:0008270">
    <property type="term" value="F:zinc ion binding"/>
    <property type="evidence" value="ECO:0007669"/>
    <property type="project" value="InterPro"/>
</dbReference>
<dbReference type="SUPFAM" id="SSF55486">
    <property type="entry name" value="Metalloproteases ('zincins'), catalytic domain"/>
    <property type="match status" value="2"/>
</dbReference>
<evidence type="ECO:0000313" key="4">
    <source>
        <dbReference type="Proteomes" id="UP000756921"/>
    </source>
</evidence>
<dbReference type="InterPro" id="IPR006026">
    <property type="entry name" value="Peptidase_Metallo"/>
</dbReference>
<keyword evidence="1" id="KW-0479">Metal-binding</keyword>
<feature type="signal peptide" evidence="1">
    <location>
        <begin position="1"/>
        <end position="20"/>
    </location>
</feature>
<name>A0A9P6GAQ3_9PLEO</name>
<dbReference type="GO" id="GO:0006508">
    <property type="term" value="P:proteolysis"/>
    <property type="evidence" value="ECO:0007669"/>
    <property type="project" value="UniProtKB-KW"/>
</dbReference>
<evidence type="ECO:0000259" key="2">
    <source>
        <dbReference type="SMART" id="SM00235"/>
    </source>
</evidence>
<dbReference type="GO" id="GO:0004222">
    <property type="term" value="F:metalloendopeptidase activity"/>
    <property type="evidence" value="ECO:0007669"/>
    <property type="project" value="UniProtKB-UniRule"/>
</dbReference>
<proteinExistence type="predicted"/>
<dbReference type="EMBL" id="WJXW01000012">
    <property type="protein sequence ID" value="KAF9731731.1"/>
    <property type="molecule type" value="Genomic_DNA"/>
</dbReference>
<reference evidence="3" key="1">
    <citation type="journal article" date="2020" name="Mol. Plant Microbe Interact.">
        <title>Genome Sequence of the Biocontrol Agent Coniothyrium minitans strain Conio (IMI 134523).</title>
        <authorList>
            <person name="Patel D."/>
            <person name="Shittu T.A."/>
            <person name="Baroncelli R."/>
            <person name="Muthumeenakshi S."/>
            <person name="Osborne T.H."/>
            <person name="Janganan T.K."/>
            <person name="Sreenivasaprasad S."/>
        </authorList>
    </citation>
    <scope>NUCLEOTIDE SEQUENCE</scope>
    <source>
        <strain evidence="3">Conio</strain>
    </source>
</reference>
<evidence type="ECO:0000256" key="1">
    <source>
        <dbReference type="RuleBase" id="RU361183"/>
    </source>
</evidence>
<evidence type="ECO:0000313" key="3">
    <source>
        <dbReference type="EMBL" id="KAF9731731.1"/>
    </source>
</evidence>
<dbReference type="Gene3D" id="3.40.390.10">
    <property type="entry name" value="Collagenase (Catalytic Domain)"/>
    <property type="match status" value="1"/>
</dbReference>
<protein>
    <recommendedName>
        <fullName evidence="1">Metalloendopeptidase</fullName>
        <ecNumber evidence="1">3.4.24.-</ecNumber>
    </recommendedName>
</protein>
<keyword evidence="1" id="KW-0732">Signal</keyword>
<dbReference type="Proteomes" id="UP000756921">
    <property type="component" value="Unassembled WGS sequence"/>
</dbReference>
<dbReference type="EC" id="3.4.24.-" evidence="1"/>
<keyword evidence="4" id="KW-1185">Reference proteome</keyword>
<keyword evidence="1" id="KW-0862">Zinc</keyword>
<comment type="cofactor">
    <cofactor evidence="1">
        <name>Zn(2+)</name>
        <dbReference type="ChEBI" id="CHEBI:29105"/>
    </cofactor>
    <text evidence="1">Binds 1 zinc ion per subunit.</text>
</comment>
<dbReference type="AlphaFoldDB" id="A0A9P6GAQ3"/>
<accession>A0A9P6GAQ3</accession>
<feature type="domain" description="Peptidase metallopeptidase" evidence="2">
    <location>
        <begin position="73"/>
        <end position="265"/>
    </location>
</feature>
<comment type="caution">
    <text evidence="3">The sequence shown here is derived from an EMBL/GenBank/DDBJ whole genome shotgun (WGS) entry which is preliminary data.</text>
</comment>
<dbReference type="InterPro" id="IPR001506">
    <property type="entry name" value="Peptidase_M12A"/>
</dbReference>
<gene>
    <name evidence="3" type="ORF">PMIN01_10748</name>
</gene>
<keyword evidence="1" id="KW-0645">Protease</keyword>
<keyword evidence="1" id="KW-0482">Metalloprotease</keyword>
<feature type="chain" id="PRO_5040536692" description="Metalloendopeptidase" evidence="1">
    <location>
        <begin position="21"/>
        <end position="368"/>
    </location>
</feature>
<dbReference type="PANTHER" id="PTHR10127">
    <property type="entry name" value="DISCOIDIN, CUB, EGF, LAMININ , AND ZINC METALLOPROTEASE DOMAIN CONTAINING"/>
    <property type="match status" value="1"/>
</dbReference>
<dbReference type="PRINTS" id="PR00480">
    <property type="entry name" value="ASTACIN"/>
</dbReference>
<dbReference type="OrthoDB" id="291007at2759"/>
<dbReference type="Pfam" id="PF01400">
    <property type="entry name" value="Astacin"/>
    <property type="match status" value="1"/>
</dbReference>
<dbReference type="PANTHER" id="PTHR10127:SF850">
    <property type="entry name" value="METALLOENDOPEPTIDASE"/>
    <property type="match status" value="1"/>
</dbReference>
<sequence length="368" mass="40800">MAILTRIGALLLLCLPVVITYSWTPISPDQSFPLPDVRSPELLPDLDNGAQATPGNASVALQSRWLSDFFSGGSQPWPVRGILKKSHRIRYCFATAEMKQKMECRLNEAIALWSEALGGGPGKDSGHNMEFSEVHFAGVHQLCFKQFIYKDWTGTRNPLVSKDVLAVFVKDEASAGGVSSATLGYTPQERASPDDLKRFRHRLTISDNNQAFTIAHEIGHVLGLQHEMARPDRDDFVEFRCTKLRGFAGAILSAQSNPENKDLTIQEISNKLCNDIYFALDNKFVAYNYIMTPDQGDQGESFDVDSIMMYGSTAFAAHYCGKTALDECPLVKIEKLNGVKVGIAEVEIPSHPSKGDVAFVRKYYPWKG</sequence>
<keyword evidence="1" id="KW-0378">Hydrolase</keyword>
<organism evidence="3 4">
    <name type="scientific">Paraphaeosphaeria minitans</name>
    <dbReference type="NCBI Taxonomy" id="565426"/>
    <lineage>
        <taxon>Eukaryota</taxon>
        <taxon>Fungi</taxon>
        <taxon>Dikarya</taxon>
        <taxon>Ascomycota</taxon>
        <taxon>Pezizomycotina</taxon>
        <taxon>Dothideomycetes</taxon>
        <taxon>Pleosporomycetidae</taxon>
        <taxon>Pleosporales</taxon>
        <taxon>Massarineae</taxon>
        <taxon>Didymosphaeriaceae</taxon>
        <taxon>Paraphaeosphaeria</taxon>
    </lineage>
</organism>